<dbReference type="FunFam" id="2.60.120.200:FF:000110">
    <property type="entry name" value="pentraxin-related protein PTX3"/>
    <property type="match status" value="1"/>
</dbReference>
<proteinExistence type="predicted"/>
<dbReference type="GO" id="GO:0044793">
    <property type="term" value="P:host-mediated suppression of viral proces"/>
    <property type="evidence" value="ECO:0007669"/>
    <property type="project" value="TreeGrafter"/>
</dbReference>
<dbReference type="AlphaFoldDB" id="A0A6J2L0D4"/>
<dbReference type="PRINTS" id="PR00895">
    <property type="entry name" value="PENTAXIN"/>
</dbReference>
<evidence type="ECO:0000313" key="13">
    <source>
        <dbReference type="RefSeq" id="XP_028360911.1"/>
    </source>
</evidence>
<evidence type="ECO:0000256" key="5">
    <source>
        <dbReference type="ARBA" id="ARBA00023180"/>
    </source>
</evidence>
<dbReference type="Pfam" id="PF00354">
    <property type="entry name" value="Pentaxin"/>
    <property type="match status" value="1"/>
</dbReference>
<dbReference type="PROSITE" id="PS51828">
    <property type="entry name" value="PTX_2"/>
    <property type="match status" value="1"/>
</dbReference>
<dbReference type="InterPro" id="IPR042837">
    <property type="entry name" value="PTX3"/>
</dbReference>
<dbReference type="Gene3D" id="2.60.120.200">
    <property type="match status" value="1"/>
</dbReference>
<evidence type="ECO:0000256" key="8">
    <source>
        <dbReference type="ARBA" id="ARBA00073233"/>
    </source>
</evidence>
<evidence type="ECO:0000256" key="7">
    <source>
        <dbReference type="ARBA" id="ARBA00064758"/>
    </source>
</evidence>
<dbReference type="FunCoup" id="A0A6J2L0D4">
    <property type="interactions" value="123"/>
</dbReference>
<dbReference type="GO" id="GO:0005615">
    <property type="term" value="C:extracellular space"/>
    <property type="evidence" value="ECO:0007669"/>
    <property type="project" value="TreeGrafter"/>
</dbReference>
<comment type="function">
    <text evidence="6">Plays a role in the regulation of innate resistance to pathogens, inflammatory reactions, possibly clearance of self-components and female fertility.</text>
</comment>
<comment type="caution">
    <text evidence="10">Lacks conserved residue(s) required for the propagation of feature annotation.</text>
</comment>
<dbReference type="PANTHER" id="PTHR46943">
    <property type="entry name" value="PENTRAXIN-RELATED PROTEIN PTX3"/>
    <property type="match status" value="1"/>
</dbReference>
<dbReference type="InterPro" id="IPR058832">
    <property type="entry name" value="PTX3_N"/>
</dbReference>
<dbReference type="GO" id="GO:0001849">
    <property type="term" value="F:complement component C1q complex binding"/>
    <property type="evidence" value="ECO:0007669"/>
    <property type="project" value="TreeGrafter"/>
</dbReference>
<dbReference type="GO" id="GO:0045087">
    <property type="term" value="P:innate immune response"/>
    <property type="evidence" value="ECO:0007669"/>
    <property type="project" value="TreeGrafter"/>
</dbReference>
<dbReference type="Pfam" id="PF26206">
    <property type="entry name" value="PTX3_N"/>
    <property type="match status" value="1"/>
</dbReference>
<dbReference type="PROSITE" id="PS00289">
    <property type="entry name" value="PTX_1"/>
    <property type="match status" value="1"/>
</dbReference>
<comment type="subunit">
    <text evidence="7">Homooctamer; disulfide-linked. Binds to C1q.</text>
</comment>
<dbReference type="Proteomes" id="UP000504628">
    <property type="component" value="Chromosome 2"/>
</dbReference>
<keyword evidence="5" id="KW-0325">Glycoprotein</keyword>
<keyword evidence="12" id="KW-1185">Reference proteome</keyword>
<dbReference type="InterPro" id="IPR001759">
    <property type="entry name" value="PTX_dom"/>
</dbReference>
<keyword evidence="4" id="KW-1015">Disulfide bond</keyword>
<evidence type="ECO:0000259" key="11">
    <source>
        <dbReference type="PROSITE" id="PS51828"/>
    </source>
</evidence>
<evidence type="ECO:0000256" key="3">
    <source>
        <dbReference type="ARBA" id="ARBA00022729"/>
    </source>
</evidence>
<dbReference type="InterPro" id="IPR030476">
    <property type="entry name" value="Pentaxin_CS"/>
</dbReference>
<dbReference type="RefSeq" id="XP_028360911.1">
    <property type="nucleotide sequence ID" value="XM_028505110.2"/>
</dbReference>
<evidence type="ECO:0000256" key="2">
    <source>
        <dbReference type="ARBA" id="ARBA00022525"/>
    </source>
</evidence>
<dbReference type="CTD" id="5806"/>
<evidence type="ECO:0000256" key="6">
    <source>
        <dbReference type="ARBA" id="ARBA00057134"/>
    </source>
</evidence>
<gene>
    <name evidence="13" type="primary">PTX3</name>
</gene>
<dbReference type="PANTHER" id="PTHR46943:SF1">
    <property type="entry name" value="PENTRAXIN-RELATED PROTEIN PTX3"/>
    <property type="match status" value="1"/>
</dbReference>
<keyword evidence="3" id="KW-0732">Signal</keyword>
<evidence type="ECO:0000256" key="1">
    <source>
        <dbReference type="ARBA" id="ARBA00004613"/>
    </source>
</evidence>
<feature type="domain" description="Pentraxin (PTX)" evidence="11">
    <location>
        <begin position="241"/>
        <end position="443"/>
    </location>
</feature>
<accession>A0A6J2L0D4</accession>
<protein>
    <recommendedName>
        <fullName evidence="8">Pentraxin-related protein PTX3</fullName>
    </recommendedName>
    <alternativeName>
        <fullName evidence="9">Pentaxin-related protein PTX3</fullName>
    </alternativeName>
</protein>
<dbReference type="SUPFAM" id="SSF49899">
    <property type="entry name" value="Concanavalin A-like lectins/glucanases"/>
    <property type="match status" value="1"/>
</dbReference>
<reference evidence="13" key="1">
    <citation type="submission" date="2025-08" db="UniProtKB">
        <authorList>
            <consortium name="RefSeq"/>
        </authorList>
    </citation>
    <scope>IDENTIFICATION</scope>
    <source>
        <tissue evidence="13">Muscle</tissue>
    </source>
</reference>
<dbReference type="OrthoDB" id="10009351at2759"/>
<evidence type="ECO:0000256" key="9">
    <source>
        <dbReference type="ARBA" id="ARBA00083262"/>
    </source>
</evidence>
<comment type="subcellular location">
    <subcellularLocation>
        <location evidence="1">Secreted</location>
    </subcellularLocation>
</comment>
<dbReference type="GeneID" id="114490978"/>
<organism evidence="12 13">
    <name type="scientific">Phyllostomus discolor</name>
    <name type="common">pale spear-nosed bat</name>
    <dbReference type="NCBI Taxonomy" id="89673"/>
    <lineage>
        <taxon>Eukaryota</taxon>
        <taxon>Metazoa</taxon>
        <taxon>Chordata</taxon>
        <taxon>Craniata</taxon>
        <taxon>Vertebrata</taxon>
        <taxon>Euteleostomi</taxon>
        <taxon>Mammalia</taxon>
        <taxon>Eutheria</taxon>
        <taxon>Laurasiatheria</taxon>
        <taxon>Chiroptera</taxon>
        <taxon>Yangochiroptera</taxon>
        <taxon>Phyllostomidae</taxon>
        <taxon>Phyllostominae</taxon>
        <taxon>Phyllostomus</taxon>
    </lineage>
</organism>
<dbReference type="InterPro" id="IPR013320">
    <property type="entry name" value="ConA-like_dom_sf"/>
</dbReference>
<dbReference type="SMART" id="SM00159">
    <property type="entry name" value="PTX"/>
    <property type="match status" value="1"/>
</dbReference>
<keyword evidence="2" id="KW-0964">Secreted</keyword>
<evidence type="ECO:0000256" key="4">
    <source>
        <dbReference type="ARBA" id="ARBA00023157"/>
    </source>
</evidence>
<name>A0A6J2L0D4_9CHIR</name>
<sequence length="443" mass="48812">MQCHRHYSFIPIQASPAFIKGSRLLPLTLLLLCSNSAHSRGSRLVPSRQLCEVTKELCLSPAMRLYGILFCALWSAACAENSDDYELMYVNLDNEIDNGLHPTEESTPCDCRPEHSEWDKLFIMLENSQMREGMLLQATDDILRGELRRLRAELGRLAGSLARPCVPAALAEARLAPALDELLQASRDTGRRLARLEGAEAQRPGEAGRALDAVLEELRQTRADLRAVQGWAARRWLPAGCETAILFPMRSKKIFGSVHPATPMKLESFSACIWVKATDVLNKTILFSYGTKRNPYEMQLYLSDQSVVSVVGGEENRLVADTEISLGRWTHLCSTWKSERGLLSTWVNGELVATTAGMATGHVIPEGGILQIGQEKNGCCVGGGFDETLAFSGRLTGFNIWDRVLSNEEIREIGGAESCHIRGNVVGWGVTEIQPHGGAQYIS</sequence>
<dbReference type="KEGG" id="pdic:114490978"/>
<evidence type="ECO:0000256" key="10">
    <source>
        <dbReference type="PROSITE-ProRule" id="PRU01172"/>
    </source>
</evidence>
<dbReference type="InParanoid" id="A0A6J2L0D4"/>
<evidence type="ECO:0000313" key="12">
    <source>
        <dbReference type="Proteomes" id="UP000504628"/>
    </source>
</evidence>